<feature type="domain" description="DUF7313" evidence="2">
    <location>
        <begin position="2"/>
        <end position="146"/>
    </location>
</feature>
<dbReference type="Proteomes" id="UP001595921">
    <property type="component" value="Unassembled WGS sequence"/>
</dbReference>
<keyword evidence="1" id="KW-0472">Membrane</keyword>
<keyword evidence="4" id="KW-1185">Reference proteome</keyword>
<dbReference type="InterPro" id="IPR055737">
    <property type="entry name" value="DUF7313"/>
</dbReference>
<accession>A0ABD5PDH2</accession>
<dbReference type="Pfam" id="PF23995">
    <property type="entry name" value="DUF7313"/>
    <property type="match status" value="1"/>
</dbReference>
<feature type="transmembrane region" description="Helical" evidence="1">
    <location>
        <begin position="119"/>
        <end position="142"/>
    </location>
</feature>
<feature type="transmembrane region" description="Helical" evidence="1">
    <location>
        <begin position="53"/>
        <end position="76"/>
    </location>
</feature>
<keyword evidence="1" id="KW-0812">Transmembrane</keyword>
<keyword evidence="1" id="KW-1133">Transmembrane helix</keyword>
<reference evidence="3 4" key="1">
    <citation type="journal article" date="2019" name="Int. J. Syst. Evol. Microbiol.">
        <title>The Global Catalogue of Microorganisms (GCM) 10K type strain sequencing project: providing services to taxonomists for standard genome sequencing and annotation.</title>
        <authorList>
            <consortium name="The Broad Institute Genomics Platform"/>
            <consortium name="The Broad Institute Genome Sequencing Center for Infectious Disease"/>
            <person name="Wu L."/>
            <person name="Ma J."/>
        </authorList>
    </citation>
    <scope>NUCLEOTIDE SEQUENCE [LARGE SCALE GENOMIC DNA]</scope>
    <source>
        <strain evidence="3 4">CGMCC 1.12553</strain>
    </source>
</reference>
<dbReference type="EMBL" id="JBHSDS010000006">
    <property type="protein sequence ID" value="MFC4358769.1"/>
    <property type="molecule type" value="Genomic_DNA"/>
</dbReference>
<dbReference type="RefSeq" id="WP_267623414.1">
    <property type="nucleotide sequence ID" value="NZ_JAODIW010000008.1"/>
</dbReference>
<evidence type="ECO:0000313" key="4">
    <source>
        <dbReference type="Proteomes" id="UP001595921"/>
    </source>
</evidence>
<comment type="caution">
    <text evidence="3">The sequence shown here is derived from an EMBL/GenBank/DDBJ whole genome shotgun (WGS) entry which is preliminary data.</text>
</comment>
<name>A0ABD5PDH2_9EURY</name>
<evidence type="ECO:0000259" key="2">
    <source>
        <dbReference type="Pfam" id="PF23995"/>
    </source>
</evidence>
<evidence type="ECO:0000313" key="3">
    <source>
        <dbReference type="EMBL" id="MFC4358769.1"/>
    </source>
</evidence>
<evidence type="ECO:0000256" key="1">
    <source>
        <dbReference type="SAM" id="Phobius"/>
    </source>
</evidence>
<proteinExistence type="predicted"/>
<feature type="transmembrane region" description="Helical" evidence="1">
    <location>
        <begin position="6"/>
        <end position="32"/>
    </location>
</feature>
<organism evidence="3 4">
    <name type="scientific">Halobium salinum</name>
    <dbReference type="NCBI Taxonomy" id="1364940"/>
    <lineage>
        <taxon>Archaea</taxon>
        <taxon>Methanobacteriati</taxon>
        <taxon>Methanobacteriota</taxon>
        <taxon>Stenosarchaea group</taxon>
        <taxon>Halobacteria</taxon>
        <taxon>Halobacteriales</taxon>
        <taxon>Haloferacaceae</taxon>
        <taxon>Halobium</taxon>
    </lineage>
</organism>
<protein>
    <recommendedName>
        <fullName evidence="2">DUF7313 domain-containing protein</fullName>
    </recommendedName>
</protein>
<dbReference type="AlphaFoldDB" id="A0ABD5PDH2"/>
<sequence>MQPLQFLVPVGVLADFERAIAIAALVLVLVNMATRLLSYRKHRSQVEDGQEDLSWYAPHIVSSLVLLFVSFMFLIVAPHGGMVLSVLVLGMVITDFFEFEARNVEARNALSLERPKAGLVASVFVLLYASYQALFFLIAPFWNAVI</sequence>
<gene>
    <name evidence="3" type="ORF">ACFO0N_12530</name>
</gene>